<evidence type="ECO:0000256" key="1">
    <source>
        <dbReference type="SAM" id="MobiDB-lite"/>
    </source>
</evidence>
<evidence type="ECO:0000313" key="4">
    <source>
        <dbReference type="Proteomes" id="UP000293519"/>
    </source>
</evidence>
<evidence type="ECO:0000256" key="2">
    <source>
        <dbReference type="SAM" id="Phobius"/>
    </source>
</evidence>
<keyword evidence="2" id="KW-1133">Transmembrane helix</keyword>
<proteinExistence type="predicted"/>
<sequence>MSSLRHPVGPQPPSVYWRRRAIVGLGLLAVIIVIVLIVVRPGTAEPTGAGEPAPAASDAAVVEDEQTDLEAVAEDAGTGSGEAAPGVDGAPGACTAEQVQVTPVTDAEGYSAESQPQLSLTLLNTGTTSCTMEAGSDVQEFLITSGADRVWSSRDCQVDAVAASIVLEPGVERATTPIPWNRTRSEPGVCDVQRSPVTAGGATYRLSVTIGGLEGDGDRPFLLN</sequence>
<dbReference type="Proteomes" id="UP000293519">
    <property type="component" value="Unassembled WGS sequence"/>
</dbReference>
<accession>A0A4Q7LM47</accession>
<evidence type="ECO:0000313" key="3">
    <source>
        <dbReference type="EMBL" id="RZS55193.1"/>
    </source>
</evidence>
<keyword evidence="2" id="KW-0812">Transmembrane</keyword>
<evidence type="ECO:0008006" key="5">
    <source>
        <dbReference type="Google" id="ProtNLM"/>
    </source>
</evidence>
<dbReference type="RefSeq" id="WP_130485966.1">
    <property type="nucleotide sequence ID" value="NZ_SGWW01000004.1"/>
</dbReference>
<feature type="transmembrane region" description="Helical" evidence="2">
    <location>
        <begin position="21"/>
        <end position="39"/>
    </location>
</feature>
<name>A0A4Q7LM47_9MICO</name>
<feature type="compositionally biased region" description="Acidic residues" evidence="1">
    <location>
        <begin position="61"/>
        <end position="73"/>
    </location>
</feature>
<dbReference type="OrthoDB" id="5189092at2"/>
<gene>
    <name evidence="3" type="ORF">EV141_2183</name>
</gene>
<keyword evidence="2" id="KW-0472">Membrane</keyword>
<organism evidence="3 4">
    <name type="scientific">Microcella putealis</name>
    <dbReference type="NCBI Taxonomy" id="337005"/>
    <lineage>
        <taxon>Bacteria</taxon>
        <taxon>Bacillati</taxon>
        <taxon>Actinomycetota</taxon>
        <taxon>Actinomycetes</taxon>
        <taxon>Micrococcales</taxon>
        <taxon>Microbacteriaceae</taxon>
        <taxon>Microcella</taxon>
    </lineage>
</organism>
<protein>
    <recommendedName>
        <fullName evidence="5">DUF4232 domain-containing protein</fullName>
    </recommendedName>
</protein>
<reference evidence="3 4" key="1">
    <citation type="journal article" date="2015" name="Stand. Genomic Sci.">
        <title>Genomic Encyclopedia of Bacterial and Archaeal Type Strains, Phase III: the genomes of soil and plant-associated and newly described type strains.</title>
        <authorList>
            <person name="Whitman W.B."/>
            <person name="Woyke T."/>
            <person name="Klenk H.P."/>
            <person name="Zhou Y."/>
            <person name="Lilburn T.G."/>
            <person name="Beck B.J."/>
            <person name="De Vos P."/>
            <person name="Vandamme P."/>
            <person name="Eisen J.A."/>
            <person name="Garrity G."/>
            <person name="Hugenholtz P."/>
            <person name="Kyrpides N.C."/>
        </authorList>
    </citation>
    <scope>NUCLEOTIDE SEQUENCE [LARGE SCALE GENOMIC DNA]</scope>
    <source>
        <strain evidence="3 4">CV2</strain>
    </source>
</reference>
<feature type="region of interest" description="Disordered" evidence="1">
    <location>
        <begin position="45"/>
        <end position="93"/>
    </location>
</feature>
<comment type="caution">
    <text evidence="3">The sequence shown here is derived from an EMBL/GenBank/DDBJ whole genome shotgun (WGS) entry which is preliminary data.</text>
</comment>
<feature type="compositionally biased region" description="Low complexity" evidence="1">
    <location>
        <begin position="45"/>
        <end position="60"/>
    </location>
</feature>
<dbReference type="AlphaFoldDB" id="A0A4Q7LM47"/>
<dbReference type="EMBL" id="SGWW01000004">
    <property type="protein sequence ID" value="RZS55193.1"/>
    <property type="molecule type" value="Genomic_DNA"/>
</dbReference>
<keyword evidence="4" id="KW-1185">Reference proteome</keyword>